<organism evidence="3 4">
    <name type="scientific">Vibrio ishigakensis</name>
    <dbReference type="NCBI Taxonomy" id="1481914"/>
    <lineage>
        <taxon>Bacteria</taxon>
        <taxon>Pseudomonadati</taxon>
        <taxon>Pseudomonadota</taxon>
        <taxon>Gammaproteobacteria</taxon>
        <taxon>Vibrionales</taxon>
        <taxon>Vibrionaceae</taxon>
        <taxon>Vibrio</taxon>
    </lineage>
</organism>
<comment type="similarity">
    <text evidence="1">Belongs to the LysR transcriptional regulatory family.</text>
</comment>
<accession>A0A0B8Q6J2</accession>
<comment type="caution">
    <text evidence="3">The sequence shown here is derived from an EMBL/GenBank/DDBJ whole genome shotgun (WGS) entry which is preliminary data.</text>
</comment>
<dbReference type="PANTHER" id="PTHR30537">
    <property type="entry name" value="HTH-TYPE TRANSCRIPTIONAL REGULATOR"/>
    <property type="match status" value="1"/>
</dbReference>
<evidence type="ECO:0000256" key="1">
    <source>
        <dbReference type="ARBA" id="ARBA00009437"/>
    </source>
</evidence>
<proteinExistence type="inferred from homology"/>
<evidence type="ECO:0000259" key="2">
    <source>
        <dbReference type="PROSITE" id="PS50931"/>
    </source>
</evidence>
<dbReference type="InterPro" id="IPR036388">
    <property type="entry name" value="WH-like_DNA-bd_sf"/>
</dbReference>
<dbReference type="EMBL" id="BBSC01000003">
    <property type="protein sequence ID" value="GAM75270.1"/>
    <property type="molecule type" value="Genomic_DNA"/>
</dbReference>
<evidence type="ECO:0000313" key="3">
    <source>
        <dbReference type="EMBL" id="GAM75270.1"/>
    </source>
</evidence>
<protein>
    <submittedName>
        <fullName evidence="3">Transcriptional regulator</fullName>
    </submittedName>
</protein>
<dbReference type="GO" id="GO:0006351">
    <property type="term" value="P:DNA-templated transcription"/>
    <property type="evidence" value="ECO:0007669"/>
    <property type="project" value="TreeGrafter"/>
</dbReference>
<dbReference type="STRING" id="1481914.JCM19241_1613"/>
<dbReference type="Pfam" id="PF00126">
    <property type="entry name" value="HTH_1"/>
    <property type="match status" value="1"/>
</dbReference>
<dbReference type="InterPro" id="IPR058163">
    <property type="entry name" value="LysR-type_TF_proteobact-type"/>
</dbReference>
<dbReference type="InterPro" id="IPR036390">
    <property type="entry name" value="WH_DNA-bd_sf"/>
</dbReference>
<dbReference type="GO" id="GO:0043565">
    <property type="term" value="F:sequence-specific DNA binding"/>
    <property type="evidence" value="ECO:0007669"/>
    <property type="project" value="TreeGrafter"/>
</dbReference>
<gene>
    <name evidence="3" type="ORF">JCM19241_1613</name>
</gene>
<dbReference type="SUPFAM" id="SSF46785">
    <property type="entry name" value="Winged helix' DNA-binding domain"/>
    <property type="match status" value="1"/>
</dbReference>
<name>A0A0B8Q6J2_9VIBR</name>
<reference evidence="3 4" key="1">
    <citation type="submission" date="2015-01" db="EMBL/GenBank/DDBJ databases">
        <title>Vibrio sp. C94 JCM 19241 whole genome shotgun sequence.</title>
        <authorList>
            <person name="Sawabe T."/>
            <person name="Meirelles P."/>
            <person name="Feng G."/>
            <person name="Sayaka M."/>
            <person name="Hattori M."/>
            <person name="Ohkuma M."/>
        </authorList>
    </citation>
    <scope>NUCLEOTIDE SEQUENCE [LARGE SCALE GENOMIC DNA]</scope>
    <source>
        <strain evidence="4">JCM 19241</strain>
    </source>
</reference>
<sequence>MLDKVNLADVRSFVLVAEQESFTKAADILDVSRSHVSRQITRLEKDLG</sequence>
<feature type="domain" description="HTH lysR-type" evidence="2">
    <location>
        <begin position="5"/>
        <end position="48"/>
    </location>
</feature>
<reference evidence="3 4" key="2">
    <citation type="submission" date="2015-01" db="EMBL/GenBank/DDBJ databases">
        <authorList>
            <consortium name="NBRP consortium"/>
            <person name="Sawabe T."/>
            <person name="Meirelles P."/>
            <person name="Feng G."/>
            <person name="Sayaka M."/>
            <person name="Hattori M."/>
            <person name="Ohkuma M."/>
        </authorList>
    </citation>
    <scope>NUCLEOTIDE SEQUENCE [LARGE SCALE GENOMIC DNA]</scope>
    <source>
        <strain evidence="4">JCM 19241</strain>
    </source>
</reference>
<dbReference type="GO" id="GO:0003700">
    <property type="term" value="F:DNA-binding transcription factor activity"/>
    <property type="evidence" value="ECO:0007669"/>
    <property type="project" value="InterPro"/>
</dbReference>
<dbReference type="PANTHER" id="PTHR30537:SF5">
    <property type="entry name" value="HTH-TYPE TRANSCRIPTIONAL ACTIVATOR TTDR-RELATED"/>
    <property type="match status" value="1"/>
</dbReference>
<dbReference type="InterPro" id="IPR000847">
    <property type="entry name" value="LysR_HTH_N"/>
</dbReference>
<dbReference type="Proteomes" id="UP000031666">
    <property type="component" value="Unassembled WGS sequence"/>
</dbReference>
<dbReference type="AlphaFoldDB" id="A0A0B8Q6J2"/>
<dbReference type="Gene3D" id="1.10.10.10">
    <property type="entry name" value="Winged helix-like DNA-binding domain superfamily/Winged helix DNA-binding domain"/>
    <property type="match status" value="1"/>
</dbReference>
<evidence type="ECO:0000313" key="4">
    <source>
        <dbReference type="Proteomes" id="UP000031666"/>
    </source>
</evidence>
<dbReference type="PROSITE" id="PS50931">
    <property type="entry name" value="HTH_LYSR"/>
    <property type="match status" value="1"/>
</dbReference>